<sequence length="165" mass="17679">MRSFLAVVCGVALLTGCVDRPEPAPAIQRETAAPWDAPRDAISYIQGGGFPELSLGDDTDPWVLSLDVTVDGEAVDIPAYIGVDRLRAVQAPVHTHEPGGDVWLEGDGNRDITLGDFFYLWGVRFTDECLGATCGDLRVEADGEQVVNPTSLILRGHETVTVSVS</sequence>
<reference evidence="1 2" key="1">
    <citation type="journal article" date="2016" name="Int. J. Syst. Evol. Microbiol.">
        <title>Tessaracoccus flavus sp. nov., isolated from the drainage system of a lindane-producing factory.</title>
        <authorList>
            <person name="Kumari R."/>
            <person name="Singh P."/>
            <person name="Schumann P."/>
            <person name="Lal R."/>
        </authorList>
    </citation>
    <scope>NUCLEOTIDE SEQUENCE [LARGE SCALE GENOMIC DNA]</scope>
    <source>
        <strain evidence="1 2">RP1T</strain>
    </source>
</reference>
<dbReference type="EMBL" id="CP019605">
    <property type="protein sequence ID" value="AQP44552.1"/>
    <property type="molecule type" value="Genomic_DNA"/>
</dbReference>
<gene>
    <name evidence="1" type="ORF">RPIT_06755</name>
</gene>
<keyword evidence="2" id="KW-1185">Reference proteome</keyword>
<dbReference type="Proteomes" id="UP000188324">
    <property type="component" value="Chromosome"/>
</dbReference>
<dbReference type="STRING" id="1610493.RPIT_06755"/>
<proteinExistence type="predicted"/>
<protein>
    <submittedName>
        <fullName evidence="1">Uncharacterized protein</fullName>
    </submittedName>
</protein>
<dbReference type="AlphaFoldDB" id="A0A1Q2CEJ9"/>
<dbReference type="KEGG" id="tfl:RPIT_06755"/>
<name>A0A1Q2CEJ9_9ACTN</name>
<dbReference type="PROSITE" id="PS51257">
    <property type="entry name" value="PROKAR_LIPOPROTEIN"/>
    <property type="match status" value="1"/>
</dbReference>
<dbReference type="OrthoDB" id="8988083at2"/>
<evidence type="ECO:0000313" key="1">
    <source>
        <dbReference type="EMBL" id="AQP44552.1"/>
    </source>
</evidence>
<accession>A0A1Q2CEJ9</accession>
<evidence type="ECO:0000313" key="2">
    <source>
        <dbReference type="Proteomes" id="UP000188324"/>
    </source>
</evidence>
<dbReference type="RefSeq" id="WP_077341753.1">
    <property type="nucleotide sequence ID" value="NZ_CP019605.1"/>
</dbReference>
<organism evidence="1 2">
    <name type="scientific">Tessaracoccus flavus</name>
    <dbReference type="NCBI Taxonomy" id="1610493"/>
    <lineage>
        <taxon>Bacteria</taxon>
        <taxon>Bacillati</taxon>
        <taxon>Actinomycetota</taxon>
        <taxon>Actinomycetes</taxon>
        <taxon>Propionibacteriales</taxon>
        <taxon>Propionibacteriaceae</taxon>
        <taxon>Tessaracoccus</taxon>
    </lineage>
</organism>